<dbReference type="NCBIfam" id="TIGR03584">
    <property type="entry name" value="PseF"/>
    <property type="match status" value="1"/>
</dbReference>
<dbReference type="PANTHER" id="PTHR21485">
    <property type="entry name" value="HAD SUPERFAMILY MEMBERS CMAS AND KDSC"/>
    <property type="match status" value="1"/>
</dbReference>
<organism evidence="1 2">
    <name type="scientific">Brevundimonas intermedia</name>
    <dbReference type="NCBI Taxonomy" id="74315"/>
    <lineage>
        <taxon>Bacteria</taxon>
        <taxon>Pseudomonadati</taxon>
        <taxon>Pseudomonadota</taxon>
        <taxon>Alphaproteobacteria</taxon>
        <taxon>Caulobacterales</taxon>
        <taxon>Caulobacteraceae</taxon>
        <taxon>Brevundimonas</taxon>
    </lineage>
</organism>
<reference evidence="1 2" key="1">
    <citation type="submission" date="2019-03" db="EMBL/GenBank/DDBJ databases">
        <title>Draft genome of Brevundimonas sp. a heavy metal resistant soil bacteria.</title>
        <authorList>
            <person name="Soto J."/>
        </authorList>
    </citation>
    <scope>NUCLEOTIDE SEQUENCE [LARGE SCALE GENOMIC DNA]</scope>
    <source>
        <strain evidence="1 2">B-10</strain>
    </source>
</reference>
<keyword evidence="2" id="KW-1185">Reference proteome</keyword>
<dbReference type="InterPro" id="IPR029044">
    <property type="entry name" value="Nucleotide-diphossugar_trans"/>
</dbReference>
<dbReference type="Proteomes" id="UP000298216">
    <property type="component" value="Unassembled WGS sequence"/>
</dbReference>
<proteinExistence type="predicted"/>
<dbReference type="CDD" id="cd02513">
    <property type="entry name" value="CMP-NeuAc_Synthase"/>
    <property type="match status" value="1"/>
</dbReference>
<dbReference type="SUPFAM" id="SSF53448">
    <property type="entry name" value="Nucleotide-diphospho-sugar transferases"/>
    <property type="match status" value="1"/>
</dbReference>
<dbReference type="OrthoDB" id="9805604at2"/>
<protein>
    <submittedName>
        <fullName evidence="1">Pseudaminic acid cytidylyltransferase</fullName>
        <ecNumber evidence="1">2.7.7.81</ecNumber>
    </submittedName>
</protein>
<gene>
    <name evidence="1" type="primary">pseF</name>
    <name evidence="1" type="ORF">EGY25_06365</name>
</gene>
<keyword evidence="1" id="KW-0808">Transferase</keyword>
<dbReference type="AlphaFoldDB" id="A0A4Y9RXD5"/>
<comment type="caution">
    <text evidence="1">The sequence shown here is derived from an EMBL/GenBank/DDBJ whole genome shotgun (WGS) entry which is preliminary data.</text>
</comment>
<dbReference type="PANTHER" id="PTHR21485:SF6">
    <property type="entry name" value="N-ACYLNEURAMINATE CYTIDYLYLTRANSFERASE-RELATED"/>
    <property type="match status" value="1"/>
</dbReference>
<keyword evidence="1" id="KW-0548">Nucleotidyltransferase</keyword>
<evidence type="ECO:0000313" key="1">
    <source>
        <dbReference type="EMBL" id="TFW13553.1"/>
    </source>
</evidence>
<dbReference type="InterPro" id="IPR050793">
    <property type="entry name" value="CMP-NeuNAc_synthase"/>
</dbReference>
<name>A0A4Y9RXD5_9CAUL</name>
<dbReference type="EC" id="2.7.7.81" evidence="1"/>
<accession>A0A4Y9RXD5</accession>
<sequence length="234" mass="26221">MRIAVIPARGGSKRIPRKNIRLFGGRPMIAWSIEAALASELFDQVIVSTDDEEIATIAIEEGATVPFLRPAELADDYTPTKPVVSHALRHVQSAEGALVSHACCIYPTAPFLQPDDLKKGWQAIEEGGFRYAFAASSYPYPIQRALRQMPSGGVEMLYPEYRTTRSQDLEEAWHDAGQFYFGDSLAFIEELPVFASHSMPIALPRWRVHDIDTPEDWLTAEVAFRALFDGRRPE</sequence>
<dbReference type="RefSeq" id="WP_135194194.1">
    <property type="nucleotide sequence ID" value="NZ_SPVH01000004.1"/>
</dbReference>
<dbReference type="Gene3D" id="3.90.550.10">
    <property type="entry name" value="Spore Coat Polysaccharide Biosynthesis Protein SpsA, Chain A"/>
    <property type="match status" value="1"/>
</dbReference>
<dbReference type="InterPro" id="IPR003329">
    <property type="entry name" value="Cytidylyl_trans"/>
</dbReference>
<dbReference type="Pfam" id="PF02348">
    <property type="entry name" value="CTP_transf_3"/>
    <property type="match status" value="1"/>
</dbReference>
<dbReference type="EMBL" id="SPVH01000004">
    <property type="protein sequence ID" value="TFW13553.1"/>
    <property type="molecule type" value="Genomic_DNA"/>
</dbReference>
<evidence type="ECO:0000313" key="2">
    <source>
        <dbReference type="Proteomes" id="UP000298216"/>
    </source>
</evidence>
<dbReference type="InterPro" id="IPR020039">
    <property type="entry name" value="PseF"/>
</dbReference>
<dbReference type="GO" id="GO:0008781">
    <property type="term" value="F:N-acylneuraminate cytidylyltransferase activity"/>
    <property type="evidence" value="ECO:0007669"/>
    <property type="project" value="TreeGrafter"/>
</dbReference>